<evidence type="ECO:0000313" key="2">
    <source>
        <dbReference type="EMBL" id="KTQ96578.1"/>
    </source>
</evidence>
<dbReference type="Proteomes" id="UP000078272">
    <property type="component" value="Unassembled WGS sequence"/>
</dbReference>
<dbReference type="AlphaFoldDB" id="A0A175RCA1"/>
<dbReference type="InterPro" id="IPR006448">
    <property type="entry name" value="Phage_term_ssu_P27"/>
</dbReference>
<feature type="region of interest" description="Disordered" evidence="1">
    <location>
        <begin position="1"/>
        <end position="24"/>
    </location>
</feature>
<dbReference type="Pfam" id="PF05119">
    <property type="entry name" value="Terminase_4"/>
    <property type="match status" value="1"/>
</dbReference>
<dbReference type="OrthoDB" id="7843333at2"/>
<proteinExistence type="predicted"/>
<protein>
    <recommendedName>
        <fullName evidence="4">Terminase</fullName>
    </recommendedName>
</protein>
<reference evidence="2 3" key="1">
    <citation type="journal article" date="2016" name="Front. Microbiol.">
        <title>Genomic Resource of Rice Seed Associated Bacteria.</title>
        <authorList>
            <person name="Midha S."/>
            <person name="Bansal K."/>
            <person name="Sharma S."/>
            <person name="Kumar N."/>
            <person name="Patil P.P."/>
            <person name="Chaudhry V."/>
            <person name="Patil P.B."/>
        </authorList>
    </citation>
    <scope>NUCLEOTIDE SEQUENCE [LARGE SCALE GENOMIC DNA]</scope>
    <source>
        <strain evidence="2 3">NS226</strain>
    </source>
</reference>
<evidence type="ECO:0008006" key="4">
    <source>
        <dbReference type="Google" id="ProtNLM"/>
    </source>
</evidence>
<feature type="compositionally biased region" description="Polar residues" evidence="1">
    <location>
        <begin position="11"/>
        <end position="22"/>
    </location>
</feature>
<accession>A0A175RCA1</accession>
<evidence type="ECO:0000256" key="1">
    <source>
        <dbReference type="SAM" id="MobiDB-lite"/>
    </source>
</evidence>
<sequence>MRGSKPKLVVSNENPLPATSTAPGWMAEDAREEWDRVYPILAARRVLTAADMASLENYCTAIGRSRQLERAIQNAGDDIDLKTIRMQDKLMSTARQLAVEIGLTPSARSRSMFRDKEEGSVQDDLFSQLDL</sequence>
<evidence type="ECO:0000313" key="3">
    <source>
        <dbReference type="Proteomes" id="UP000078272"/>
    </source>
</evidence>
<gene>
    <name evidence="2" type="ORF">NS226_07185</name>
</gene>
<dbReference type="EMBL" id="LDPZ01000014">
    <property type="protein sequence ID" value="KTQ96578.1"/>
    <property type="molecule type" value="Genomic_DNA"/>
</dbReference>
<comment type="caution">
    <text evidence="2">The sequence shown here is derived from an EMBL/GenBank/DDBJ whole genome shotgun (WGS) entry which is preliminary data.</text>
</comment>
<dbReference type="NCBIfam" id="TIGR01558">
    <property type="entry name" value="sm_term_P27"/>
    <property type="match status" value="1"/>
</dbReference>
<organism evidence="2 3">
    <name type="scientific">Aureimonas ureilytica</name>
    <dbReference type="NCBI Taxonomy" id="401562"/>
    <lineage>
        <taxon>Bacteria</taxon>
        <taxon>Pseudomonadati</taxon>
        <taxon>Pseudomonadota</taxon>
        <taxon>Alphaproteobacteria</taxon>
        <taxon>Hyphomicrobiales</taxon>
        <taxon>Aurantimonadaceae</taxon>
        <taxon>Aureimonas</taxon>
    </lineage>
</organism>
<name>A0A175RCA1_9HYPH</name>